<dbReference type="Proteomes" id="UP000003009">
    <property type="component" value="Unassembled WGS sequence"/>
</dbReference>
<keyword evidence="3" id="KW-1185">Reference proteome</keyword>
<organism evidence="2 3">
    <name type="scientific">Kingella oralis ATCC 51147</name>
    <dbReference type="NCBI Taxonomy" id="629741"/>
    <lineage>
        <taxon>Bacteria</taxon>
        <taxon>Pseudomonadati</taxon>
        <taxon>Pseudomonadota</taxon>
        <taxon>Betaproteobacteria</taxon>
        <taxon>Neisseriales</taxon>
        <taxon>Neisseriaceae</taxon>
        <taxon>Kingella</taxon>
    </lineage>
</organism>
<evidence type="ECO:0000313" key="2">
    <source>
        <dbReference type="EMBL" id="EEP69286.1"/>
    </source>
</evidence>
<evidence type="ECO:0000313" key="3">
    <source>
        <dbReference type="Proteomes" id="UP000003009"/>
    </source>
</evidence>
<accession>C4GGD2</accession>
<reference evidence="2" key="1">
    <citation type="submission" date="2009-04" db="EMBL/GenBank/DDBJ databases">
        <authorList>
            <person name="Weinstock G."/>
            <person name="Sodergren E."/>
            <person name="Clifton S."/>
            <person name="Fulton L."/>
            <person name="Fulton B."/>
            <person name="Courtney L."/>
            <person name="Fronick C."/>
            <person name="Harrison M."/>
            <person name="Strong C."/>
            <person name="Farmer C."/>
            <person name="Delahaunty K."/>
            <person name="Markovic C."/>
            <person name="Hall O."/>
            <person name="Minx P."/>
            <person name="Tomlinson C."/>
            <person name="Mitreva M."/>
            <person name="Nelson J."/>
            <person name="Hou S."/>
            <person name="Wollam A."/>
            <person name="Pepin K.H."/>
            <person name="Johnson M."/>
            <person name="Bhonagiri V."/>
            <person name="Nash W.E."/>
            <person name="Warren W."/>
            <person name="Chinwalla A."/>
            <person name="Mardis E.R."/>
            <person name="Wilson R.K."/>
        </authorList>
    </citation>
    <scope>NUCLEOTIDE SEQUENCE [LARGE SCALE GENOMIC DNA]</scope>
    <source>
        <strain evidence="2">ATCC 51147</strain>
    </source>
</reference>
<comment type="caution">
    <text evidence="2">The sequence shown here is derived from an EMBL/GenBank/DDBJ whole genome shotgun (WGS) entry which is preliminary data.</text>
</comment>
<name>C4GGD2_9NEIS</name>
<dbReference type="EMBL" id="ACJW02000002">
    <property type="protein sequence ID" value="EEP69286.1"/>
    <property type="molecule type" value="Genomic_DNA"/>
</dbReference>
<keyword evidence="1" id="KW-0472">Membrane</keyword>
<dbReference type="AlphaFoldDB" id="C4GGD2"/>
<evidence type="ECO:0000256" key="1">
    <source>
        <dbReference type="SAM" id="Phobius"/>
    </source>
</evidence>
<proteinExistence type="predicted"/>
<gene>
    <name evidence="2" type="ORF">GCWU000324_01199</name>
</gene>
<feature type="transmembrane region" description="Helical" evidence="1">
    <location>
        <begin position="22"/>
        <end position="47"/>
    </location>
</feature>
<keyword evidence="1" id="KW-0812">Transmembrane</keyword>
<protein>
    <submittedName>
        <fullName evidence="2">Uncharacterized protein</fullName>
    </submittedName>
</protein>
<dbReference type="HOGENOM" id="CLU_3044291_0_0_4"/>
<keyword evidence="1" id="KW-1133">Transmembrane helix</keyword>
<sequence>MGLGVRAKVFKPKTASHVPTRMPIFCAFSVAVSLLLMVGFLAVWVGWRMVFQAA</sequence>